<dbReference type="EMBL" id="JELY01003288">
    <property type="protein sequence ID" value="KYF50045.1"/>
    <property type="molecule type" value="Genomic_DNA"/>
</dbReference>
<dbReference type="Proteomes" id="UP000075420">
    <property type="component" value="Unassembled WGS sequence"/>
</dbReference>
<evidence type="ECO:0000313" key="2">
    <source>
        <dbReference type="Proteomes" id="UP000075420"/>
    </source>
</evidence>
<reference evidence="1 2" key="1">
    <citation type="submission" date="2014-02" db="EMBL/GenBank/DDBJ databases">
        <title>The small core and large imbalanced accessory genome model reveals a collaborative survival strategy of Sorangium cellulosum strains in nature.</title>
        <authorList>
            <person name="Han K."/>
            <person name="Peng R."/>
            <person name="Blom J."/>
            <person name="Li Y.-Z."/>
        </authorList>
    </citation>
    <scope>NUCLEOTIDE SEQUENCE [LARGE SCALE GENOMIC DNA]</scope>
    <source>
        <strain evidence="1 2">So0157-25</strain>
    </source>
</reference>
<organism evidence="1 2">
    <name type="scientific">Sorangium cellulosum</name>
    <name type="common">Polyangium cellulosum</name>
    <dbReference type="NCBI Taxonomy" id="56"/>
    <lineage>
        <taxon>Bacteria</taxon>
        <taxon>Pseudomonadati</taxon>
        <taxon>Myxococcota</taxon>
        <taxon>Polyangia</taxon>
        <taxon>Polyangiales</taxon>
        <taxon>Polyangiaceae</taxon>
        <taxon>Sorangium</taxon>
    </lineage>
</organism>
<accession>A0A150P394</accession>
<name>A0A150P394_SORCE</name>
<evidence type="ECO:0000313" key="1">
    <source>
        <dbReference type="EMBL" id="KYF50045.1"/>
    </source>
</evidence>
<gene>
    <name evidence="1" type="ORF">BE08_11935</name>
</gene>
<proteinExistence type="predicted"/>
<comment type="caution">
    <text evidence="1">The sequence shown here is derived from an EMBL/GenBank/DDBJ whole genome shotgun (WGS) entry which is preliminary data.</text>
</comment>
<sequence>MNHVFVETNFFIDVLRPFPITEAQRLLGRHGTDLQLYVPWCSITEAKRTIERIIREDLAFVDGAGRFYRRLNDQYRGSPSRPVDLTQIRGFIDMARTVRRDALFNLVAQVDGLAARLDVIPPSPAVIQRTLKIFPVKSLPPFDEMVLGAVLAHAEMLHARGETELFFCNLNAKDFAPTTGNELDNAYAAAGLRYLDSFQVP</sequence>
<protein>
    <recommendedName>
        <fullName evidence="3">DUF4935 domain-containing protein</fullName>
    </recommendedName>
</protein>
<evidence type="ECO:0008006" key="3">
    <source>
        <dbReference type="Google" id="ProtNLM"/>
    </source>
</evidence>
<dbReference type="AlphaFoldDB" id="A0A150P394"/>